<evidence type="ECO:0000256" key="3">
    <source>
        <dbReference type="ARBA" id="ARBA00022989"/>
    </source>
</evidence>
<gene>
    <name evidence="6" type="ORF">ASJ83_00135</name>
</gene>
<dbReference type="PANTHER" id="PTHR10806:SF6">
    <property type="entry name" value="SIGNAL PEPTIDASE COMPLEX CATALYTIC SUBUNIT SEC11"/>
    <property type="match status" value="1"/>
</dbReference>
<evidence type="ECO:0000256" key="2">
    <source>
        <dbReference type="ARBA" id="ARBA00022692"/>
    </source>
</evidence>
<proteinExistence type="predicted"/>
<dbReference type="InterPro" id="IPR001733">
    <property type="entry name" value="Peptidase_S26B"/>
</dbReference>
<comment type="subcellular location">
    <subcellularLocation>
        <location evidence="1">Membrane</location>
    </subcellularLocation>
</comment>
<dbReference type="GO" id="GO:0004252">
    <property type="term" value="F:serine-type endopeptidase activity"/>
    <property type="evidence" value="ECO:0007669"/>
    <property type="project" value="InterPro"/>
</dbReference>
<accession>A0AAX0Q6L5</accession>
<dbReference type="CDD" id="cd06530">
    <property type="entry name" value="S26_SPase_I"/>
    <property type="match status" value="1"/>
</dbReference>
<evidence type="ECO:0000256" key="4">
    <source>
        <dbReference type="ARBA" id="ARBA00023136"/>
    </source>
</evidence>
<keyword evidence="3 5" id="KW-1133">Transmembrane helix</keyword>
<protein>
    <submittedName>
        <fullName evidence="6">S26 family signal peptidase</fullName>
    </submittedName>
</protein>
<comment type="caution">
    <text evidence="6">The sequence shown here is derived from an EMBL/GenBank/DDBJ whole genome shotgun (WGS) entry which is preliminary data.</text>
</comment>
<dbReference type="Proteomes" id="UP000243820">
    <property type="component" value="Unassembled WGS sequence"/>
</dbReference>
<name>A0AAX0Q6L5_9EURY</name>
<reference evidence="6 7" key="1">
    <citation type="journal article" date="2017" name="BMC Genomics">
        <title>Genomic analysis of methanogenic archaea reveals a shift towards energy conservation.</title>
        <authorList>
            <person name="Gilmore S.P."/>
            <person name="Henske J.K."/>
            <person name="Sexton J.A."/>
            <person name="Solomon K.V."/>
            <person name="Seppala S."/>
            <person name="Yoo J.I."/>
            <person name="Huyett L.M."/>
            <person name="Pressman A."/>
            <person name="Cogan J.Z."/>
            <person name="Kivenson V."/>
            <person name="Peng X."/>
            <person name="Tan Y."/>
            <person name="Valentine D.L."/>
            <person name="O'Malley M.A."/>
        </authorList>
    </citation>
    <scope>NUCLEOTIDE SEQUENCE [LARGE SCALE GENOMIC DNA]</scope>
    <source>
        <strain evidence="6 7">XII</strain>
    </source>
</reference>
<sequence length="224" mass="24550">MSFSIPKIPQSKDPRINLIRDIVIIFAIVLGVGAALFAVSGTWPAMVAVESQSMVPNLNVNDLVFVVEENRYGGFMTAVEAKQAGTTSFGEYGDVIIYRPNGMTGVTPIIHRAMTWINASTAEQAGFTGEAAHAGYITKGDNNEAFDQDAVFPNYGRMQPVKEEWIVGKALFTLPMLGFVPLHIFESALGVILIIIILEVVSRKLKKSKETKETKETKTKGKRK</sequence>
<dbReference type="SUPFAM" id="SSF51306">
    <property type="entry name" value="LexA/Signal peptidase"/>
    <property type="match status" value="1"/>
</dbReference>
<dbReference type="RefSeq" id="WP_042698582.1">
    <property type="nucleotide sequence ID" value="NZ_LMVO01000043.1"/>
</dbReference>
<evidence type="ECO:0000313" key="6">
    <source>
        <dbReference type="EMBL" id="PAV08773.1"/>
    </source>
</evidence>
<feature type="transmembrane region" description="Helical" evidence="5">
    <location>
        <begin position="179"/>
        <end position="201"/>
    </location>
</feature>
<keyword evidence="4 5" id="KW-0472">Membrane</keyword>
<keyword evidence="7" id="KW-1185">Reference proteome</keyword>
<dbReference type="GO" id="GO:0016020">
    <property type="term" value="C:membrane"/>
    <property type="evidence" value="ECO:0007669"/>
    <property type="project" value="UniProtKB-SubCell"/>
</dbReference>
<dbReference type="AlphaFoldDB" id="A0AAX0Q6L5"/>
<feature type="transmembrane region" description="Helical" evidence="5">
    <location>
        <begin position="21"/>
        <end position="46"/>
    </location>
</feature>
<dbReference type="GO" id="GO:0006465">
    <property type="term" value="P:signal peptide processing"/>
    <property type="evidence" value="ECO:0007669"/>
    <property type="project" value="InterPro"/>
</dbReference>
<evidence type="ECO:0000313" key="7">
    <source>
        <dbReference type="Proteomes" id="UP000243820"/>
    </source>
</evidence>
<organism evidence="6 7">
    <name type="scientific">Methanocorpusculum parvum</name>
    <dbReference type="NCBI Taxonomy" id="2193"/>
    <lineage>
        <taxon>Archaea</taxon>
        <taxon>Methanobacteriati</taxon>
        <taxon>Methanobacteriota</taxon>
        <taxon>Stenosarchaea group</taxon>
        <taxon>Methanomicrobia</taxon>
        <taxon>Methanomicrobiales</taxon>
        <taxon>Methanocorpusculaceae</taxon>
        <taxon>Methanocorpusculum</taxon>
    </lineage>
</organism>
<dbReference type="InterPro" id="IPR019533">
    <property type="entry name" value="Peptidase_S26"/>
</dbReference>
<dbReference type="InterPro" id="IPR036286">
    <property type="entry name" value="LexA/Signal_pep-like_sf"/>
</dbReference>
<dbReference type="PANTHER" id="PTHR10806">
    <property type="entry name" value="SIGNAL PEPTIDASE COMPLEX CATALYTIC SUBUNIT SEC11"/>
    <property type="match status" value="1"/>
</dbReference>
<dbReference type="NCBIfam" id="TIGR02228">
    <property type="entry name" value="sigpep_I_arch"/>
    <property type="match status" value="1"/>
</dbReference>
<keyword evidence="2 5" id="KW-0812">Transmembrane</keyword>
<dbReference type="Gene3D" id="2.10.109.10">
    <property type="entry name" value="Umud Fragment, subunit A"/>
    <property type="match status" value="1"/>
</dbReference>
<dbReference type="EMBL" id="LMVO01000043">
    <property type="protein sequence ID" value="PAV08773.1"/>
    <property type="molecule type" value="Genomic_DNA"/>
</dbReference>
<evidence type="ECO:0000256" key="5">
    <source>
        <dbReference type="SAM" id="Phobius"/>
    </source>
</evidence>
<evidence type="ECO:0000256" key="1">
    <source>
        <dbReference type="ARBA" id="ARBA00004370"/>
    </source>
</evidence>